<sequence length="89" mass="9795">MPASTHTALHCAPLNSSQHLASSSKLTSFPTVILREWIWRMRARASSLGSGNSILRSRRPERSKAGSRMSMRLVAAITLMRSSDEKPSS</sequence>
<comment type="caution">
    <text evidence="1">The sequence shown here is derived from an EMBL/GenBank/DDBJ whole genome shotgun (WGS) entry which is preliminary data.</text>
</comment>
<evidence type="ECO:0000313" key="1">
    <source>
        <dbReference type="EMBL" id="RUP46770.1"/>
    </source>
</evidence>
<evidence type="ECO:0000313" key="2">
    <source>
        <dbReference type="Proteomes" id="UP000268093"/>
    </source>
</evidence>
<organism evidence="1 2">
    <name type="scientific">Jimgerdemannia flammicorona</name>
    <dbReference type="NCBI Taxonomy" id="994334"/>
    <lineage>
        <taxon>Eukaryota</taxon>
        <taxon>Fungi</taxon>
        <taxon>Fungi incertae sedis</taxon>
        <taxon>Mucoromycota</taxon>
        <taxon>Mucoromycotina</taxon>
        <taxon>Endogonomycetes</taxon>
        <taxon>Endogonales</taxon>
        <taxon>Endogonaceae</taxon>
        <taxon>Jimgerdemannia</taxon>
    </lineage>
</organism>
<reference evidence="1 2" key="1">
    <citation type="journal article" date="2018" name="New Phytol.">
        <title>Phylogenomics of Endogonaceae and evolution of mycorrhizas within Mucoromycota.</title>
        <authorList>
            <person name="Chang Y."/>
            <person name="Desiro A."/>
            <person name="Na H."/>
            <person name="Sandor L."/>
            <person name="Lipzen A."/>
            <person name="Clum A."/>
            <person name="Barry K."/>
            <person name="Grigoriev I.V."/>
            <person name="Martin F.M."/>
            <person name="Stajich J.E."/>
            <person name="Smith M.E."/>
            <person name="Bonito G."/>
            <person name="Spatafora J.W."/>
        </authorList>
    </citation>
    <scope>NUCLEOTIDE SEQUENCE [LARGE SCALE GENOMIC DNA]</scope>
    <source>
        <strain evidence="1 2">GMNB39</strain>
    </source>
</reference>
<dbReference type="Proteomes" id="UP000268093">
    <property type="component" value="Unassembled WGS sequence"/>
</dbReference>
<accession>A0A433D7C9</accession>
<name>A0A433D7C9_9FUNG</name>
<proteinExistence type="predicted"/>
<gene>
    <name evidence="1" type="ORF">BC936DRAFT_146545</name>
</gene>
<dbReference type="EMBL" id="RBNI01005376">
    <property type="protein sequence ID" value="RUP46770.1"/>
    <property type="molecule type" value="Genomic_DNA"/>
</dbReference>
<dbReference type="OrthoDB" id="5427578at2759"/>
<protein>
    <submittedName>
        <fullName evidence="1">Uncharacterized protein</fullName>
    </submittedName>
</protein>
<keyword evidence="2" id="KW-1185">Reference proteome</keyword>